<feature type="domain" description="TIL" evidence="4">
    <location>
        <begin position="28"/>
        <end position="86"/>
    </location>
</feature>
<feature type="region of interest" description="Disordered" evidence="3">
    <location>
        <begin position="1"/>
        <end position="25"/>
    </location>
</feature>
<dbReference type="InterPro" id="IPR002919">
    <property type="entry name" value="TIL_dom"/>
</dbReference>
<dbReference type="Pfam" id="PF01826">
    <property type="entry name" value="TIL"/>
    <property type="match status" value="1"/>
</dbReference>
<protein>
    <submittedName>
        <fullName evidence="5">Putative til domain-containing cysteine-rich salivary secreted peptide</fullName>
    </submittedName>
</protein>
<organism evidence="5">
    <name type="scientific">Anopheles marajoara</name>
    <dbReference type="NCBI Taxonomy" id="58244"/>
    <lineage>
        <taxon>Eukaryota</taxon>
        <taxon>Metazoa</taxon>
        <taxon>Ecdysozoa</taxon>
        <taxon>Arthropoda</taxon>
        <taxon>Hexapoda</taxon>
        <taxon>Insecta</taxon>
        <taxon>Pterygota</taxon>
        <taxon>Neoptera</taxon>
        <taxon>Endopterygota</taxon>
        <taxon>Diptera</taxon>
        <taxon>Nematocera</taxon>
        <taxon>Culicoidea</taxon>
        <taxon>Culicidae</taxon>
        <taxon>Anophelinae</taxon>
        <taxon>Anopheles</taxon>
    </lineage>
</organism>
<dbReference type="InterPro" id="IPR051368">
    <property type="entry name" value="SerProtInhib-TIL_Domain"/>
</dbReference>
<dbReference type="InterPro" id="IPR036084">
    <property type="entry name" value="Ser_inhib-like_sf"/>
</dbReference>
<sequence length="88" mass="9286">MFLVIGASRAQNTTSTTTKSPPVTTCPGANEERFECGPICGDKSCATMRSFNPSSIRCTKICAPGCFCKSGYVRNLKGVCVLPIGCLT</sequence>
<proteinExistence type="predicted"/>
<evidence type="ECO:0000256" key="1">
    <source>
        <dbReference type="ARBA" id="ARBA00022690"/>
    </source>
</evidence>
<keyword evidence="2" id="KW-1015">Disulfide bond</keyword>
<name>A0A2M4C4Z5_9DIPT</name>
<dbReference type="SUPFAM" id="SSF57567">
    <property type="entry name" value="Serine protease inhibitors"/>
    <property type="match status" value="1"/>
</dbReference>
<feature type="compositionally biased region" description="Low complexity" evidence="3">
    <location>
        <begin position="13"/>
        <end position="25"/>
    </location>
</feature>
<dbReference type="AlphaFoldDB" id="A0A2M4C4Z5"/>
<dbReference type="Gene3D" id="2.10.25.10">
    <property type="entry name" value="Laminin"/>
    <property type="match status" value="1"/>
</dbReference>
<dbReference type="PANTHER" id="PTHR23259:SF70">
    <property type="entry name" value="ACCESSORY GLAND PROTEIN ACP62F-RELATED"/>
    <property type="match status" value="1"/>
</dbReference>
<dbReference type="PANTHER" id="PTHR23259">
    <property type="entry name" value="RIDDLE"/>
    <property type="match status" value="1"/>
</dbReference>
<evidence type="ECO:0000256" key="3">
    <source>
        <dbReference type="SAM" id="MobiDB-lite"/>
    </source>
</evidence>
<dbReference type="CDD" id="cd19941">
    <property type="entry name" value="TIL"/>
    <property type="match status" value="1"/>
</dbReference>
<evidence type="ECO:0000256" key="2">
    <source>
        <dbReference type="ARBA" id="ARBA00023157"/>
    </source>
</evidence>
<dbReference type="EMBL" id="GGFJ01011188">
    <property type="protein sequence ID" value="MBW60329.1"/>
    <property type="molecule type" value="Transcribed_RNA"/>
</dbReference>
<reference evidence="5" key="1">
    <citation type="submission" date="2018-01" db="EMBL/GenBank/DDBJ databases">
        <title>An insight into the sialome of Amazonian anophelines.</title>
        <authorList>
            <person name="Ribeiro J.M."/>
            <person name="Scarpassa V."/>
            <person name="Calvo E."/>
        </authorList>
    </citation>
    <scope>NUCLEOTIDE SEQUENCE</scope>
    <source>
        <tissue evidence="5">Salivary glands</tissue>
    </source>
</reference>
<evidence type="ECO:0000259" key="4">
    <source>
        <dbReference type="Pfam" id="PF01826"/>
    </source>
</evidence>
<evidence type="ECO:0000313" key="5">
    <source>
        <dbReference type="EMBL" id="MBW60329.1"/>
    </source>
</evidence>
<dbReference type="GO" id="GO:0030414">
    <property type="term" value="F:peptidase inhibitor activity"/>
    <property type="evidence" value="ECO:0007669"/>
    <property type="project" value="UniProtKB-KW"/>
</dbReference>
<keyword evidence="1" id="KW-0646">Protease inhibitor</keyword>
<accession>A0A2M4C4Z5</accession>